<evidence type="ECO:0000313" key="2">
    <source>
        <dbReference type="Proteomes" id="UP000821845"/>
    </source>
</evidence>
<dbReference type="Proteomes" id="UP000821845">
    <property type="component" value="Chromosome 3"/>
</dbReference>
<keyword evidence="2" id="KW-1185">Reference proteome</keyword>
<gene>
    <name evidence="1" type="ORF">HPB50_018227</name>
</gene>
<comment type="caution">
    <text evidence="1">The sequence shown here is derived from an EMBL/GenBank/DDBJ whole genome shotgun (WGS) entry which is preliminary data.</text>
</comment>
<protein>
    <submittedName>
        <fullName evidence="1">Uncharacterized protein</fullName>
    </submittedName>
</protein>
<sequence>MAVSRAALETIPPRRPQAAALERGSDSDDHLPRATTYMAWFIQEASVAEVKPEKNGEAHLASGEALAEWNADEASGGESIRDAAPSGRSWSQVSSPYYQNATHGNMEDEFLACSRHEEFESDDAGDDELALRIASSAEPHRGHPPTYVWCPTAAVEYRCEGLSKPSIDLVECEGSQSLRISRKYVKVGIIVYFVIVPVVSSIAISHVWAVGNTDVTFFLPYIRIDGAGSRKRKPNKTPPFVWIPAAIVTFSLRYVTVMDISKAKNMPGYVLLLNYFNFLAGIGIFFGLILVAMNPTGHLRRDGTWLSPIFVPHVIGASVLFASGLVYMLVNALLTLCLVDQYRNYGVLKARVVIFAFDLVACALSIL</sequence>
<accession>A0ACB7SRC3</accession>
<evidence type="ECO:0000313" key="1">
    <source>
        <dbReference type="EMBL" id="KAH6936486.1"/>
    </source>
</evidence>
<organism evidence="1 2">
    <name type="scientific">Hyalomma asiaticum</name>
    <name type="common">Tick</name>
    <dbReference type="NCBI Taxonomy" id="266040"/>
    <lineage>
        <taxon>Eukaryota</taxon>
        <taxon>Metazoa</taxon>
        <taxon>Ecdysozoa</taxon>
        <taxon>Arthropoda</taxon>
        <taxon>Chelicerata</taxon>
        <taxon>Arachnida</taxon>
        <taxon>Acari</taxon>
        <taxon>Parasitiformes</taxon>
        <taxon>Ixodida</taxon>
        <taxon>Ixodoidea</taxon>
        <taxon>Ixodidae</taxon>
        <taxon>Hyalomminae</taxon>
        <taxon>Hyalomma</taxon>
    </lineage>
</organism>
<name>A0ACB7SRC3_HYAAI</name>
<proteinExistence type="predicted"/>
<reference evidence="1" key="1">
    <citation type="submission" date="2020-05" db="EMBL/GenBank/DDBJ databases">
        <title>Large-scale comparative analyses of tick genomes elucidate their genetic diversity and vector capacities.</title>
        <authorList>
            <person name="Jia N."/>
            <person name="Wang J."/>
            <person name="Shi W."/>
            <person name="Du L."/>
            <person name="Sun Y."/>
            <person name="Zhan W."/>
            <person name="Jiang J."/>
            <person name="Wang Q."/>
            <person name="Zhang B."/>
            <person name="Ji P."/>
            <person name="Sakyi L.B."/>
            <person name="Cui X."/>
            <person name="Yuan T."/>
            <person name="Jiang B."/>
            <person name="Yang W."/>
            <person name="Lam T.T.-Y."/>
            <person name="Chang Q."/>
            <person name="Ding S."/>
            <person name="Wang X."/>
            <person name="Zhu J."/>
            <person name="Ruan X."/>
            <person name="Zhao L."/>
            <person name="Wei J."/>
            <person name="Que T."/>
            <person name="Du C."/>
            <person name="Cheng J."/>
            <person name="Dai P."/>
            <person name="Han X."/>
            <person name="Huang E."/>
            <person name="Gao Y."/>
            <person name="Liu J."/>
            <person name="Shao H."/>
            <person name="Ye R."/>
            <person name="Li L."/>
            <person name="Wei W."/>
            <person name="Wang X."/>
            <person name="Wang C."/>
            <person name="Yang T."/>
            <person name="Huo Q."/>
            <person name="Li W."/>
            <person name="Guo W."/>
            <person name="Chen H."/>
            <person name="Zhou L."/>
            <person name="Ni X."/>
            <person name="Tian J."/>
            <person name="Zhou Y."/>
            <person name="Sheng Y."/>
            <person name="Liu T."/>
            <person name="Pan Y."/>
            <person name="Xia L."/>
            <person name="Li J."/>
            <person name="Zhao F."/>
            <person name="Cao W."/>
        </authorList>
    </citation>
    <scope>NUCLEOTIDE SEQUENCE</scope>
    <source>
        <strain evidence="1">Hyas-2018</strain>
    </source>
</reference>
<dbReference type="EMBL" id="CM023483">
    <property type="protein sequence ID" value="KAH6936486.1"/>
    <property type="molecule type" value="Genomic_DNA"/>
</dbReference>